<reference evidence="3" key="2">
    <citation type="submission" date="2022-10" db="EMBL/GenBank/DDBJ databases">
        <authorList>
            <consortium name="ENA_rothamsted_submissions"/>
            <consortium name="culmorum"/>
            <person name="King R."/>
        </authorList>
    </citation>
    <scope>NUCLEOTIDE SEQUENCE</scope>
</reference>
<dbReference type="AlphaFoldDB" id="A0A9P0IR50"/>
<dbReference type="EMBL" id="OU899034">
    <property type="protein sequence ID" value="CAH1714553.1"/>
    <property type="molecule type" value="Genomic_DNA"/>
</dbReference>
<feature type="region of interest" description="Disordered" evidence="1">
    <location>
        <begin position="1"/>
        <end position="24"/>
    </location>
</feature>
<evidence type="ECO:0000313" key="3">
    <source>
        <dbReference type="EMBL" id="CAH1714553.1"/>
    </source>
</evidence>
<evidence type="ECO:0000256" key="1">
    <source>
        <dbReference type="SAM" id="MobiDB-lite"/>
    </source>
</evidence>
<sequence>MVKGRAENKMKTEQSADKRSKRQSGEKLNMVTLQNNIIYDYDVINIIFYRDVLKMKLLYLRKQFINYGVQYLNYIHPLTQLKLSTEHIKETKPNQNYRLLHLYNSNMLIEIQRLLHLNKSMTFKFFKTSVTSSLTMLNDINLMEDLIDNNFQEKGRIYGVINRCTCCSFYHDIIYTENSVKDFKWRYPLLTIQKCEQIINNCLIKKYSSSI</sequence>
<organism evidence="3 4">
    <name type="scientific">Aphis gossypii</name>
    <name type="common">Cotton aphid</name>
    <dbReference type="NCBI Taxonomy" id="80765"/>
    <lineage>
        <taxon>Eukaryota</taxon>
        <taxon>Metazoa</taxon>
        <taxon>Ecdysozoa</taxon>
        <taxon>Arthropoda</taxon>
        <taxon>Hexapoda</taxon>
        <taxon>Insecta</taxon>
        <taxon>Pterygota</taxon>
        <taxon>Neoptera</taxon>
        <taxon>Paraneoptera</taxon>
        <taxon>Hemiptera</taxon>
        <taxon>Sternorrhyncha</taxon>
        <taxon>Aphidomorpha</taxon>
        <taxon>Aphidoidea</taxon>
        <taxon>Aphididae</taxon>
        <taxon>Aphidini</taxon>
        <taxon>Aphis</taxon>
        <taxon>Aphis</taxon>
    </lineage>
</organism>
<gene>
    <name evidence="2" type="ORF">APHIGO_LOCUS2821</name>
    <name evidence="3" type="ORF">APHIGO_LOCUS2822</name>
</gene>
<proteinExistence type="predicted"/>
<name>A0A9P0IR50_APHGO</name>
<accession>A0A9P0IR50</accession>
<dbReference type="EMBL" id="OU899034">
    <property type="protein sequence ID" value="CAH1714551.1"/>
    <property type="molecule type" value="Genomic_DNA"/>
</dbReference>
<keyword evidence="4" id="KW-1185">Reference proteome</keyword>
<dbReference type="Proteomes" id="UP001154329">
    <property type="component" value="Chromosome 1"/>
</dbReference>
<evidence type="ECO:0000313" key="4">
    <source>
        <dbReference type="Proteomes" id="UP001154329"/>
    </source>
</evidence>
<protein>
    <submittedName>
        <fullName evidence="3">Uncharacterized protein</fullName>
    </submittedName>
</protein>
<evidence type="ECO:0000313" key="2">
    <source>
        <dbReference type="EMBL" id="CAH1714551.1"/>
    </source>
</evidence>
<feature type="compositionally biased region" description="Basic and acidic residues" evidence="1">
    <location>
        <begin position="1"/>
        <end position="18"/>
    </location>
</feature>
<reference evidence="3" key="1">
    <citation type="submission" date="2022-02" db="EMBL/GenBank/DDBJ databases">
        <authorList>
            <person name="King R."/>
        </authorList>
    </citation>
    <scope>NUCLEOTIDE SEQUENCE</scope>
</reference>